<gene>
    <name evidence="2" type="ORF">CHARACLAT_028707</name>
</gene>
<protein>
    <submittedName>
        <fullName evidence="2">Uncharacterized protein</fullName>
    </submittedName>
</protein>
<sequence length="70" mass="8117">MAERADQENSEAQLRTAVSHQGIHSGQHQDTLQSLSQQQSDIQQTLWRHPLLSGHERRFSNLLLRLFLEI</sequence>
<dbReference type="Proteomes" id="UP001352852">
    <property type="component" value="Unassembled WGS sequence"/>
</dbReference>
<accession>A0ABU7DV13</accession>
<comment type="caution">
    <text evidence="2">The sequence shown here is derived from an EMBL/GenBank/DDBJ whole genome shotgun (WGS) entry which is preliminary data.</text>
</comment>
<dbReference type="EMBL" id="JAHUTJ010036676">
    <property type="protein sequence ID" value="MED6278897.1"/>
    <property type="molecule type" value="Genomic_DNA"/>
</dbReference>
<feature type="compositionally biased region" description="Polar residues" evidence="1">
    <location>
        <begin position="10"/>
        <end position="26"/>
    </location>
</feature>
<proteinExistence type="predicted"/>
<evidence type="ECO:0000256" key="1">
    <source>
        <dbReference type="SAM" id="MobiDB-lite"/>
    </source>
</evidence>
<feature type="compositionally biased region" description="Low complexity" evidence="1">
    <location>
        <begin position="28"/>
        <end position="39"/>
    </location>
</feature>
<name>A0ABU7DV13_9TELE</name>
<evidence type="ECO:0000313" key="2">
    <source>
        <dbReference type="EMBL" id="MED6278897.1"/>
    </source>
</evidence>
<evidence type="ECO:0000313" key="3">
    <source>
        <dbReference type="Proteomes" id="UP001352852"/>
    </source>
</evidence>
<organism evidence="2 3">
    <name type="scientific">Characodon lateralis</name>
    <dbReference type="NCBI Taxonomy" id="208331"/>
    <lineage>
        <taxon>Eukaryota</taxon>
        <taxon>Metazoa</taxon>
        <taxon>Chordata</taxon>
        <taxon>Craniata</taxon>
        <taxon>Vertebrata</taxon>
        <taxon>Euteleostomi</taxon>
        <taxon>Actinopterygii</taxon>
        <taxon>Neopterygii</taxon>
        <taxon>Teleostei</taxon>
        <taxon>Neoteleostei</taxon>
        <taxon>Acanthomorphata</taxon>
        <taxon>Ovalentaria</taxon>
        <taxon>Atherinomorphae</taxon>
        <taxon>Cyprinodontiformes</taxon>
        <taxon>Goodeidae</taxon>
        <taxon>Characodon</taxon>
    </lineage>
</organism>
<keyword evidence="3" id="KW-1185">Reference proteome</keyword>
<reference evidence="2 3" key="1">
    <citation type="submission" date="2021-06" db="EMBL/GenBank/DDBJ databases">
        <authorList>
            <person name="Palmer J.M."/>
        </authorList>
    </citation>
    <scope>NUCLEOTIDE SEQUENCE [LARGE SCALE GENOMIC DNA]</scope>
    <source>
        <strain evidence="2 3">CL_MEX2019</strain>
        <tissue evidence="2">Muscle</tissue>
    </source>
</reference>
<feature type="region of interest" description="Disordered" evidence="1">
    <location>
        <begin position="1"/>
        <end position="39"/>
    </location>
</feature>